<evidence type="ECO:0000313" key="3">
    <source>
        <dbReference type="EMBL" id="PKY63870.1"/>
    </source>
</evidence>
<evidence type="ECO:0000313" key="4">
    <source>
        <dbReference type="Proteomes" id="UP000234198"/>
    </source>
</evidence>
<feature type="region of interest" description="Disordered" evidence="1">
    <location>
        <begin position="51"/>
        <end position="78"/>
    </location>
</feature>
<keyword evidence="2" id="KW-0472">Membrane</keyword>
<dbReference type="RefSeq" id="WP_007588005.1">
    <property type="nucleotide sequence ID" value="NZ_PKKM01000013.1"/>
</dbReference>
<feature type="transmembrane region" description="Helical" evidence="2">
    <location>
        <begin position="24"/>
        <end position="45"/>
    </location>
</feature>
<sequence length="243" mass="25035">MSYVPTPAPAPAQNPAGSHSGLKVLTTIGAALAVLFLILSVVLGLTAHSRSESARQAQSDAQSLREKTKETETETATTRTKITEATNKKEAQAWCDGLTSAKADFDTLDRVARDYSSLTATRREVIGQICPQKKSFIEAYAKDTAQGALKAETTACSGGASSATISGSISITGANLAGASAYDVTVEVYLVPGSTTKGHQPVDKQTITVPAGGTGTLTSNVPLPSFDSGSCGIRAVSIWPSGV</sequence>
<keyword evidence="2" id="KW-1133">Transmembrane helix</keyword>
<comment type="caution">
    <text evidence="3">The sequence shown here is derived from an EMBL/GenBank/DDBJ whole genome shotgun (WGS) entry which is preliminary data.</text>
</comment>
<dbReference type="AlphaFoldDB" id="A0A2I1HYA7"/>
<keyword evidence="2" id="KW-0812">Transmembrane</keyword>
<feature type="compositionally biased region" description="Basic and acidic residues" evidence="1">
    <location>
        <begin position="63"/>
        <end position="72"/>
    </location>
</feature>
<dbReference type="EMBL" id="PKKM01000013">
    <property type="protein sequence ID" value="PKY63870.1"/>
    <property type="molecule type" value="Genomic_DNA"/>
</dbReference>
<gene>
    <name evidence="3" type="ORF">CYJ22_08980</name>
</gene>
<reference evidence="3 4" key="1">
    <citation type="submission" date="2017-12" db="EMBL/GenBank/DDBJ databases">
        <title>Phylogenetic diversity of female urinary microbiome.</title>
        <authorList>
            <person name="Thomas-White K."/>
            <person name="Wolfe A.J."/>
        </authorList>
    </citation>
    <scope>NUCLEOTIDE SEQUENCE [LARGE SCALE GENOMIC DNA]</scope>
    <source>
        <strain evidence="3 4">UMB0018</strain>
    </source>
</reference>
<accession>A0A2I1HYA7</accession>
<evidence type="ECO:0000256" key="2">
    <source>
        <dbReference type="SAM" id="Phobius"/>
    </source>
</evidence>
<organism evidence="3 4">
    <name type="scientific">Schaalia odontolytica</name>
    <dbReference type="NCBI Taxonomy" id="1660"/>
    <lineage>
        <taxon>Bacteria</taxon>
        <taxon>Bacillati</taxon>
        <taxon>Actinomycetota</taxon>
        <taxon>Actinomycetes</taxon>
        <taxon>Actinomycetales</taxon>
        <taxon>Actinomycetaceae</taxon>
        <taxon>Schaalia</taxon>
    </lineage>
</organism>
<protein>
    <submittedName>
        <fullName evidence="3">Uncharacterized protein</fullName>
    </submittedName>
</protein>
<dbReference type="Proteomes" id="UP000234198">
    <property type="component" value="Unassembled WGS sequence"/>
</dbReference>
<evidence type="ECO:0000256" key="1">
    <source>
        <dbReference type="SAM" id="MobiDB-lite"/>
    </source>
</evidence>
<name>A0A2I1HYA7_9ACTO</name>
<proteinExistence type="predicted"/>